<sequence length="1903" mass="206298">MTTFVSPVPSTIPSEFAASPCDASLFSPPNPPHDGAVCAPQLRRPWRSSLVLYSQKNFYFFLHRWSSMYSPLLLSWDAFCRVFLPADGALVEMRKRDLPHSQSSLRDRGREVHSPPRVHASTSCDASRHQQQSCENGCLPRKATPRDPAASVSTRVYSNAKAQGEDVYGRPDDGAEGEEHWPSVRQMSRDLDASGLEEEAFRETEENLENLAEDVWAAFQCGGGLESLQLFGALAWLLPTCLRGKCRALCRVFDITGTGKLTFAELSILLDRSLQGLGRLLACPALSGVAAPYSAALLSRAVTAKNHSIRGVPGAAGTDNGEESNGNHDRNGEAKDETNEGAVVHVANNEPVPWNFLMGVLQEVERRISLCLQPALELADTLRLTLPSFALPLMSSLRPGSVFLGHYEILRLLHNSARVPHSRVVFKAREKATGQLFALKLVVNREDRSSLRPGHYRPCSWCSSSPASPALCLSSFLAEAAHLHKRTQILRDAGRAHTARCILHGEIRPFAFQLLAWEGGETLEAFLSRKRITQTPKCSFSAVSFAVSSAVSSSSPQLRAPAFSEKALVDLWLSLLSLLEEQHRVGLTHGQLQPRKILVQQHRGASFAPWMSSVEAPECAAEETQLAGGSGCEEAQKEIDSLADSTLVLLDWQLGIDAREPARTETSASSADTNLPPAAAALCGSREETSPSLHAAERGAAGSLEDEVSHLVAEARRRLLSARALGVSPREVEQELPSVAGAGALAGAYAPPEQQFLQLSLAAEAAAVGRGERGLCSSENGEGREREGGSTNGQRRKSRPRFPSLEIRKTWDLYATARLIAECVTLEAPTPLSCAPTFWEPYEAEDGGKKRGDEAGEDGQGTGRESRQAEEKNKDENQEAEERLGDRWMSEEAPGGGERGGGWFELREEKERAFWDVRRNEQGVKEQQPWQNCVSPHILVQARGCCLSSLTTEHTSLSSVDEELQIHFEQRILPLHAYGLSDNFIAILSKALHPEAQKRFKEVEELKNLLQDLQKNLRHLPRALADAAQDCLQSIQSVGEPLQRSTLVAPAVDSAGGLSSASLTFKAATVASPVSSSLPLKPSTPKQVTLDLRGVKFDPFRIRYLAKFARHLNAETLILPAASSSLRSPPSSSPASSLPFSSSSFSSASPVKQQEDTREDAEDRGFISVPLAKMLNPGETRLSLSAKGLSSLEAALVARTLLTASWIEELRMNDNAFGSAPACAAPYGESPCGESAHREEKSWQSSAAAQLLGVSLTCMRNLQVLDLNRCHLSPLDTLHLLECLRRCPNLRRLLLSNALMCDFSDVSSASALPLPVHHSVRSSRSSRSRSPSISRSSLLSSSPSSVPRVVPSGGSGAAVQKDLDATAPVRRRRLTSSADAGRAEETVDLEARGSGESVCRLAATALKQDWLKMEEIDFSFGQISDAGLALLADAIAVHARLQVVNLSGNPITVIGLRSLCRALGSNHSVALLSMNNVLALESRAPAPFASGASLASSPVLPSTASPRTSALGTQASLPDLPRLDQGCASPSPASEGRKCLAGSGEGRESSRGGAAEKDEATLLYQMIQRAVGFNVQYKELRRHTSAFEIAVGATLMCETLASWLDGDSYLQKKLLARLHDVRQHHKSVSSREVRLHHGRNFQKEVPPLASCADPGKDSNSSGLDTPGDGSANAVLKPAVPDPPATASWAPGDGGSRPAGAPPSLTVSLAGEEEEVDNEERDVNEKEGERRGRFMGDERAEQDPEEEPESKPRIQHFRRLEENNETKDRVHKNSRVRFALDNPVGEAFVAGSNYQLGLTRRESTTKSLEEEDEVYLDLEIAVANRLLTPDGAALHPDLFPAFKQVDLKELAGLFNVSARWKMPESDKEVEGCEHHDPRKQSGPRAAGHEDEKVEEFEARDLKPA</sequence>
<feature type="region of interest" description="Disordered" evidence="5">
    <location>
        <begin position="1370"/>
        <end position="1389"/>
    </location>
</feature>
<feature type="compositionally biased region" description="Polar residues" evidence="5">
    <location>
        <begin position="120"/>
        <end position="135"/>
    </location>
</feature>
<accession>A0A7J6K5W3</accession>
<feature type="compositionally biased region" description="Basic and acidic residues" evidence="5">
    <location>
        <begin position="1720"/>
        <end position="1741"/>
    </location>
</feature>
<dbReference type="SUPFAM" id="SSF52047">
    <property type="entry name" value="RNI-like"/>
    <property type="match status" value="1"/>
</dbReference>
<feature type="compositionally biased region" description="Basic and acidic residues" evidence="5">
    <location>
        <begin position="1885"/>
        <end position="1903"/>
    </location>
</feature>
<dbReference type="GO" id="GO:0005096">
    <property type="term" value="F:GTPase activator activity"/>
    <property type="evidence" value="ECO:0007669"/>
    <property type="project" value="UniProtKB-KW"/>
</dbReference>
<dbReference type="SUPFAM" id="SSF56112">
    <property type="entry name" value="Protein kinase-like (PK-like)"/>
    <property type="match status" value="1"/>
</dbReference>
<evidence type="ECO:0000313" key="7">
    <source>
        <dbReference type="Proteomes" id="UP000557509"/>
    </source>
</evidence>
<evidence type="ECO:0000313" key="6">
    <source>
        <dbReference type="EMBL" id="KAF4642853.1"/>
    </source>
</evidence>
<evidence type="ECO:0000256" key="3">
    <source>
        <dbReference type="ARBA" id="ARBA00022737"/>
    </source>
</evidence>
<evidence type="ECO:0000256" key="5">
    <source>
        <dbReference type="SAM" id="MobiDB-lite"/>
    </source>
</evidence>
<feature type="region of interest" description="Disordered" evidence="5">
    <location>
        <begin position="834"/>
        <end position="902"/>
    </location>
</feature>
<dbReference type="InterPro" id="IPR032675">
    <property type="entry name" value="LRR_dom_sf"/>
</dbReference>
<dbReference type="SMART" id="SM00368">
    <property type="entry name" value="LRR_RI"/>
    <property type="match status" value="2"/>
</dbReference>
<comment type="caution">
    <text evidence="6">The sequence shown here is derived from an EMBL/GenBank/DDBJ whole genome shotgun (WGS) entry which is preliminary data.</text>
</comment>
<dbReference type="GO" id="GO:0005634">
    <property type="term" value="C:nucleus"/>
    <property type="evidence" value="ECO:0007669"/>
    <property type="project" value="TreeGrafter"/>
</dbReference>
<feature type="compositionally biased region" description="Basic and acidic residues" evidence="5">
    <location>
        <begin position="1153"/>
        <end position="1163"/>
    </location>
</feature>
<protein>
    <recommendedName>
        <fullName evidence="8">Leucine rich repeat protein</fullName>
    </recommendedName>
</protein>
<dbReference type="VEuPathDB" id="ToxoDB:TGME49_203200"/>
<keyword evidence="7" id="KW-1185">Reference proteome</keyword>
<name>A0A7J6K5W3_TOXGO</name>
<dbReference type="PANTHER" id="PTHR24113">
    <property type="entry name" value="RAN GTPASE-ACTIVATING PROTEIN 1"/>
    <property type="match status" value="1"/>
</dbReference>
<evidence type="ECO:0000256" key="2">
    <source>
        <dbReference type="ARBA" id="ARBA00022614"/>
    </source>
</evidence>
<feature type="compositionally biased region" description="Basic and acidic residues" evidence="5">
    <location>
        <begin position="1862"/>
        <end position="1878"/>
    </location>
</feature>
<feature type="compositionally biased region" description="Low complexity" evidence="5">
    <location>
        <begin position="1123"/>
        <end position="1150"/>
    </location>
</feature>
<dbReference type="PANTHER" id="PTHR24113:SF12">
    <property type="entry name" value="RAN GTPASE-ACTIVATING PROTEIN 1"/>
    <property type="match status" value="1"/>
</dbReference>
<keyword evidence="2" id="KW-0433">Leucine-rich repeat</keyword>
<keyword evidence="3" id="KW-0677">Repeat</keyword>
<evidence type="ECO:0000256" key="1">
    <source>
        <dbReference type="ARBA" id="ARBA00022468"/>
    </source>
</evidence>
<feature type="region of interest" description="Disordered" evidence="5">
    <location>
        <begin position="310"/>
        <end position="337"/>
    </location>
</feature>
<dbReference type="Gene3D" id="3.80.10.10">
    <property type="entry name" value="Ribonuclease Inhibitor"/>
    <property type="match status" value="2"/>
</dbReference>
<organism evidence="6 7">
    <name type="scientific">Toxoplasma gondii</name>
    <dbReference type="NCBI Taxonomy" id="5811"/>
    <lineage>
        <taxon>Eukaryota</taxon>
        <taxon>Sar</taxon>
        <taxon>Alveolata</taxon>
        <taxon>Apicomplexa</taxon>
        <taxon>Conoidasida</taxon>
        <taxon>Coccidia</taxon>
        <taxon>Eucoccidiorida</taxon>
        <taxon>Eimeriorina</taxon>
        <taxon>Sarcocystidae</taxon>
        <taxon>Toxoplasma</taxon>
    </lineage>
</organism>
<dbReference type="InterPro" id="IPR011009">
    <property type="entry name" value="Kinase-like_dom_sf"/>
</dbReference>
<feature type="compositionally biased region" description="Basic residues" evidence="5">
    <location>
        <begin position="1318"/>
        <end position="1327"/>
    </location>
</feature>
<dbReference type="Proteomes" id="UP000557509">
    <property type="component" value="Unassembled WGS sequence"/>
</dbReference>
<dbReference type="GO" id="GO:0031267">
    <property type="term" value="F:small GTPase binding"/>
    <property type="evidence" value="ECO:0007669"/>
    <property type="project" value="TreeGrafter"/>
</dbReference>
<feature type="compositionally biased region" description="Acidic residues" evidence="5">
    <location>
        <begin position="1710"/>
        <end position="1719"/>
    </location>
</feature>
<feature type="compositionally biased region" description="Basic and acidic residues" evidence="5">
    <location>
        <begin position="325"/>
        <end position="337"/>
    </location>
</feature>
<feature type="compositionally biased region" description="Polar residues" evidence="5">
    <location>
        <begin position="151"/>
        <end position="161"/>
    </location>
</feature>
<feature type="region of interest" description="Disordered" evidence="5">
    <location>
        <begin position="97"/>
        <end position="186"/>
    </location>
</feature>
<feature type="region of interest" description="Disordered" evidence="5">
    <location>
        <begin position="773"/>
        <end position="801"/>
    </location>
</feature>
<gene>
    <name evidence="6" type="ORF">TGRH88_035810</name>
</gene>
<feature type="coiled-coil region" evidence="4">
    <location>
        <begin position="996"/>
        <end position="1023"/>
    </location>
</feature>
<feature type="region of interest" description="Disordered" evidence="5">
    <location>
        <begin position="1314"/>
        <end position="1362"/>
    </location>
</feature>
<feature type="region of interest" description="Disordered" evidence="5">
    <location>
        <begin position="1862"/>
        <end position="1903"/>
    </location>
</feature>
<feature type="compositionally biased region" description="Basic and acidic residues" evidence="5">
    <location>
        <begin position="97"/>
        <end position="114"/>
    </location>
</feature>
<evidence type="ECO:0000256" key="4">
    <source>
        <dbReference type="SAM" id="Coils"/>
    </source>
</evidence>
<evidence type="ECO:0008006" key="8">
    <source>
        <dbReference type="Google" id="ProtNLM"/>
    </source>
</evidence>
<feature type="region of interest" description="Disordered" evidence="5">
    <location>
        <begin position="1499"/>
        <end position="1554"/>
    </location>
</feature>
<dbReference type="InterPro" id="IPR027038">
    <property type="entry name" value="RanGap"/>
</dbReference>
<keyword evidence="4" id="KW-0175">Coiled coil</keyword>
<feature type="compositionally biased region" description="Basic and acidic residues" evidence="5">
    <location>
        <begin position="163"/>
        <end position="186"/>
    </location>
</feature>
<dbReference type="EMBL" id="JAAUHK010000193">
    <property type="protein sequence ID" value="KAF4642853.1"/>
    <property type="molecule type" value="Genomic_DNA"/>
</dbReference>
<feature type="compositionally biased region" description="Low complexity" evidence="5">
    <location>
        <begin position="1328"/>
        <end position="1352"/>
    </location>
</feature>
<keyword evidence="1" id="KW-0343">GTPase activation</keyword>
<dbReference type="GO" id="GO:0005829">
    <property type="term" value="C:cytosol"/>
    <property type="evidence" value="ECO:0007669"/>
    <property type="project" value="TreeGrafter"/>
</dbReference>
<reference evidence="6 7" key="1">
    <citation type="submission" date="2020-03" db="EMBL/GenBank/DDBJ databases">
        <title>Genome sequence of Toxoplasma gondii RH-88 strain.</title>
        <authorList>
            <person name="Lorenzi H.A."/>
            <person name="Venepally P."/>
            <person name="Rozenberg A."/>
            <person name="Sibley D."/>
        </authorList>
    </citation>
    <scope>NUCLEOTIDE SEQUENCE [LARGE SCALE GENOMIC DNA]</scope>
    <source>
        <strain evidence="6 7">RH-88</strain>
    </source>
</reference>
<feature type="region of interest" description="Disordered" evidence="5">
    <location>
        <begin position="682"/>
        <end position="704"/>
    </location>
</feature>
<dbReference type="GO" id="GO:0048471">
    <property type="term" value="C:perinuclear region of cytoplasm"/>
    <property type="evidence" value="ECO:0007669"/>
    <property type="project" value="TreeGrafter"/>
</dbReference>
<feature type="region of interest" description="Disordered" evidence="5">
    <location>
        <begin position="1123"/>
        <end position="1163"/>
    </location>
</feature>
<feature type="compositionally biased region" description="Polar residues" evidence="5">
    <location>
        <begin position="1499"/>
        <end position="1516"/>
    </location>
</feature>
<feature type="compositionally biased region" description="Basic and acidic residues" evidence="5">
    <location>
        <begin position="864"/>
        <end position="890"/>
    </location>
</feature>
<dbReference type="GO" id="GO:0006913">
    <property type="term" value="P:nucleocytoplasmic transport"/>
    <property type="evidence" value="ECO:0007669"/>
    <property type="project" value="TreeGrafter"/>
</dbReference>
<feature type="compositionally biased region" description="Basic and acidic residues" evidence="5">
    <location>
        <begin position="1545"/>
        <end position="1554"/>
    </location>
</feature>
<feature type="region of interest" description="Disordered" evidence="5">
    <location>
        <begin position="1626"/>
        <end position="1752"/>
    </location>
</feature>
<proteinExistence type="predicted"/>